<evidence type="ECO:0000313" key="17">
    <source>
        <dbReference type="Proteomes" id="UP000242432"/>
    </source>
</evidence>
<keyword evidence="7 15" id="KW-0808">Transferase</keyword>
<dbReference type="SUPFAM" id="SSF56112">
    <property type="entry name" value="Protein kinase-like (PK-like)"/>
    <property type="match status" value="1"/>
</dbReference>
<dbReference type="GO" id="GO:0016301">
    <property type="term" value="F:kinase activity"/>
    <property type="evidence" value="ECO:0007669"/>
    <property type="project" value="UniProtKB-KW"/>
</dbReference>
<sequence length="244" mass="28496">MENIRVINFGKTRFFINESLPFDQDFSFYESFFDRDSIERSEGVTSRGGRGQTLLFKKDGRDLVLRHYKRGGLFGKLVSDCFFFFEPHSHRAYDEFTLLNSMLEMSLPVPKPVIAREIKSGFGIIQDIVIERLNGYTDLSYVIAQRHLSSEEFISIGQTIRRFFDNNIKHTDLNIRNILLGQDGSVCVIDFDKCFLVELTSSDKEEMINRLLRSFRKELARNSEKKVNFNESDFELLKREALKN</sequence>
<reference evidence="17" key="1">
    <citation type="submission" date="2017-02" db="EMBL/GenBank/DDBJ databases">
        <authorList>
            <person name="Varghese N."/>
            <person name="Submissions S."/>
        </authorList>
    </citation>
    <scope>NUCLEOTIDE SEQUENCE [LARGE SCALE GENOMIC DNA]</scope>
    <source>
        <strain evidence="17">DSM 3072</strain>
    </source>
</reference>
<dbReference type="GO" id="GO:0016773">
    <property type="term" value="F:phosphotransferase activity, alcohol group as acceptor"/>
    <property type="evidence" value="ECO:0007669"/>
    <property type="project" value="UniProtKB-UniRule"/>
</dbReference>
<organism evidence="16 17">
    <name type="scientific">Succinivibrio dextrinosolvens DSM 3072</name>
    <dbReference type="NCBI Taxonomy" id="1123324"/>
    <lineage>
        <taxon>Bacteria</taxon>
        <taxon>Pseudomonadati</taxon>
        <taxon>Pseudomonadota</taxon>
        <taxon>Gammaproteobacteria</taxon>
        <taxon>Aeromonadales</taxon>
        <taxon>Succinivibrionaceae</taxon>
        <taxon>Succinivibrio</taxon>
    </lineage>
</organism>
<evidence type="ECO:0000256" key="9">
    <source>
        <dbReference type="ARBA" id="ARBA00022777"/>
    </source>
</evidence>
<dbReference type="InterPro" id="IPR011009">
    <property type="entry name" value="Kinase-like_dom_sf"/>
</dbReference>
<comment type="subcellular location">
    <subcellularLocation>
        <location evidence="1 15">Cell inner membrane</location>
        <topology evidence="1 15">Peripheral membrane protein</topology>
        <orientation evidence="1 15">Cytoplasmic side</orientation>
    </subcellularLocation>
</comment>
<comment type="similarity">
    <text evidence="3 15">Belongs to the protein kinase superfamily. KdkA/RfaP family.</text>
</comment>
<comment type="function">
    <text evidence="15">Catalyzes the ATP-dependent phosphorylation of the 3-deoxy-D-manno-octulosonic acid (Kdo) residue in Kdo-lipid IV(A) at the 4-OH position.</text>
</comment>
<evidence type="ECO:0000256" key="5">
    <source>
        <dbReference type="ARBA" id="ARBA00022475"/>
    </source>
</evidence>
<evidence type="ECO:0000256" key="11">
    <source>
        <dbReference type="ARBA" id="ARBA00022985"/>
    </source>
</evidence>
<comment type="catalytic activity">
    <reaction evidence="14 15">
        <text>an alpha-Kdo-(2-&gt;6)-lipid IVA + ATP = a 4-O-phospho-alpha-Kdo-(2-&gt;6)-lipid IVA + ADP + H(+)</text>
        <dbReference type="Rhea" id="RHEA:74271"/>
        <dbReference type="ChEBI" id="CHEBI:15378"/>
        <dbReference type="ChEBI" id="CHEBI:30616"/>
        <dbReference type="ChEBI" id="CHEBI:176428"/>
        <dbReference type="ChEBI" id="CHEBI:193140"/>
        <dbReference type="ChEBI" id="CHEBI:456216"/>
        <dbReference type="EC" id="2.7.1.166"/>
    </reaction>
</comment>
<proteinExistence type="inferred from homology"/>
<gene>
    <name evidence="15" type="primary">kdkA</name>
    <name evidence="16" type="ORF">SAMN02745213_00148</name>
</gene>
<evidence type="ECO:0000256" key="4">
    <source>
        <dbReference type="ARBA" id="ARBA00011988"/>
    </source>
</evidence>
<dbReference type="STRING" id="83771.SAMN02910357_00751"/>
<accession>A0A1T4UWZ8</accession>
<dbReference type="GO" id="GO:0005524">
    <property type="term" value="F:ATP binding"/>
    <property type="evidence" value="ECO:0007669"/>
    <property type="project" value="UniProtKB-UniRule"/>
</dbReference>
<keyword evidence="11 15" id="KW-0448">Lipopolysaccharide biosynthesis</keyword>
<dbReference type="GO" id="GO:0009244">
    <property type="term" value="P:lipopolysaccharide core region biosynthetic process"/>
    <property type="evidence" value="ECO:0007669"/>
    <property type="project" value="UniProtKB-UniRule"/>
</dbReference>
<dbReference type="InterPro" id="IPR022826">
    <property type="entry name" value="KDO_kinase"/>
</dbReference>
<evidence type="ECO:0000256" key="8">
    <source>
        <dbReference type="ARBA" id="ARBA00022741"/>
    </source>
</evidence>
<comment type="pathway">
    <text evidence="2 15">Bacterial outer membrane biogenesis; LPS core biosynthesis.</text>
</comment>
<protein>
    <recommendedName>
        <fullName evidence="13 15">3-deoxy-D-manno-octulosonic acid kinase</fullName>
        <shortName evidence="15">Kdo kinase</shortName>
        <ecNumber evidence="4 15">2.7.1.166</ecNumber>
    </recommendedName>
</protein>
<evidence type="ECO:0000256" key="15">
    <source>
        <dbReference type="HAMAP-Rule" id="MF_00521"/>
    </source>
</evidence>
<evidence type="ECO:0000256" key="14">
    <source>
        <dbReference type="ARBA" id="ARBA00034417"/>
    </source>
</evidence>
<evidence type="ECO:0000256" key="6">
    <source>
        <dbReference type="ARBA" id="ARBA00022519"/>
    </source>
</evidence>
<feature type="active site" evidence="15">
    <location>
        <position position="172"/>
    </location>
</feature>
<dbReference type="EMBL" id="FUXX01000002">
    <property type="protein sequence ID" value="SKA57165.1"/>
    <property type="molecule type" value="Genomic_DNA"/>
</dbReference>
<dbReference type="Gene3D" id="1.10.510.10">
    <property type="entry name" value="Transferase(Phosphotransferase) domain 1"/>
    <property type="match status" value="1"/>
</dbReference>
<dbReference type="RefSeq" id="WP_078927792.1">
    <property type="nucleotide sequence ID" value="NZ_FUXX01000002.1"/>
</dbReference>
<evidence type="ECO:0000256" key="3">
    <source>
        <dbReference type="ARBA" id="ARBA00010327"/>
    </source>
</evidence>
<dbReference type="Proteomes" id="UP000242432">
    <property type="component" value="Unassembled WGS sequence"/>
</dbReference>
<evidence type="ECO:0000256" key="2">
    <source>
        <dbReference type="ARBA" id="ARBA00004713"/>
    </source>
</evidence>
<dbReference type="GO" id="GO:0005886">
    <property type="term" value="C:plasma membrane"/>
    <property type="evidence" value="ECO:0007669"/>
    <property type="project" value="UniProtKB-SubCell"/>
</dbReference>
<keyword evidence="9 15" id="KW-0418">Kinase</keyword>
<dbReference type="NCBIfam" id="NF002475">
    <property type="entry name" value="PRK01723.1"/>
    <property type="match status" value="1"/>
</dbReference>
<evidence type="ECO:0000256" key="10">
    <source>
        <dbReference type="ARBA" id="ARBA00022840"/>
    </source>
</evidence>
<evidence type="ECO:0000256" key="7">
    <source>
        <dbReference type="ARBA" id="ARBA00022679"/>
    </source>
</evidence>
<dbReference type="Pfam" id="PF06293">
    <property type="entry name" value="Kdo"/>
    <property type="match status" value="1"/>
</dbReference>
<keyword evidence="12 15" id="KW-0472">Membrane</keyword>
<keyword evidence="10 15" id="KW-0067">ATP-binding</keyword>
<evidence type="ECO:0000313" key="16">
    <source>
        <dbReference type="EMBL" id="SKA57165.1"/>
    </source>
</evidence>
<dbReference type="AlphaFoldDB" id="A0A1T4UWZ8"/>
<evidence type="ECO:0000256" key="12">
    <source>
        <dbReference type="ARBA" id="ARBA00023136"/>
    </source>
</evidence>
<dbReference type="HAMAP" id="MF_00521">
    <property type="entry name" value="KDO_kinase"/>
    <property type="match status" value="1"/>
</dbReference>
<keyword evidence="5 15" id="KW-1003">Cell membrane</keyword>
<keyword evidence="6 15" id="KW-0997">Cell inner membrane</keyword>
<keyword evidence="8 15" id="KW-0547">Nucleotide-binding</keyword>
<name>A0A1T4UWZ8_9GAMM</name>
<keyword evidence="17" id="KW-1185">Reference proteome</keyword>
<dbReference type="EC" id="2.7.1.166" evidence="4 15"/>
<dbReference type="UniPathway" id="UPA00958"/>
<evidence type="ECO:0000256" key="13">
    <source>
        <dbReference type="ARBA" id="ARBA00029511"/>
    </source>
</evidence>
<evidence type="ECO:0000256" key="1">
    <source>
        <dbReference type="ARBA" id="ARBA00004515"/>
    </source>
</evidence>